<organism evidence="1">
    <name type="scientific">bioreactor metagenome</name>
    <dbReference type="NCBI Taxonomy" id="1076179"/>
    <lineage>
        <taxon>unclassified sequences</taxon>
        <taxon>metagenomes</taxon>
        <taxon>ecological metagenomes</taxon>
    </lineage>
</organism>
<dbReference type="EMBL" id="VSSQ01087464">
    <property type="protein sequence ID" value="MPN34429.1"/>
    <property type="molecule type" value="Genomic_DNA"/>
</dbReference>
<dbReference type="AlphaFoldDB" id="A0A645H8L1"/>
<evidence type="ECO:0000313" key="1">
    <source>
        <dbReference type="EMBL" id="MPN34429.1"/>
    </source>
</evidence>
<sequence>MAVGIVDALEIVRVGVNDGGKPLHLHQFCAAAFAPGAHQRHVHGGQIGMAVQMAGHFPHKTRPAQGIIRTVGVDLPEWKIGFFRVPPAQPGGDVVIPQRVGSAAKDAQPALFARQIKLPVDVRPIVFSFGLLHPGPAGGQEADAAVGVVEDRRILSKSEQFSA</sequence>
<proteinExistence type="predicted"/>
<name>A0A645H8L1_9ZZZZ</name>
<comment type="caution">
    <text evidence="1">The sequence shown here is derived from an EMBL/GenBank/DDBJ whole genome shotgun (WGS) entry which is preliminary data.</text>
</comment>
<protein>
    <submittedName>
        <fullName evidence="1">Uncharacterized protein</fullName>
    </submittedName>
</protein>
<accession>A0A645H8L1</accession>
<gene>
    <name evidence="1" type="ORF">SDC9_181922</name>
</gene>
<reference evidence="1" key="1">
    <citation type="submission" date="2019-08" db="EMBL/GenBank/DDBJ databases">
        <authorList>
            <person name="Kucharzyk K."/>
            <person name="Murdoch R.W."/>
            <person name="Higgins S."/>
            <person name="Loffler F."/>
        </authorList>
    </citation>
    <scope>NUCLEOTIDE SEQUENCE</scope>
</reference>